<keyword evidence="4 5" id="KW-0472">Membrane</keyword>
<keyword evidence="3 5" id="KW-1133">Transmembrane helix</keyword>
<dbReference type="EMBL" id="JBHTMC010000027">
    <property type="protein sequence ID" value="MFD1265023.1"/>
    <property type="molecule type" value="Genomic_DNA"/>
</dbReference>
<gene>
    <name evidence="6" type="ORF">ACFQ4M_15715</name>
</gene>
<evidence type="ECO:0000256" key="4">
    <source>
        <dbReference type="ARBA" id="ARBA00023136"/>
    </source>
</evidence>
<comment type="caution">
    <text evidence="6">The sequence shown here is derived from an EMBL/GenBank/DDBJ whole genome shotgun (WGS) entry which is preliminary data.</text>
</comment>
<evidence type="ECO:0000256" key="2">
    <source>
        <dbReference type="ARBA" id="ARBA00022692"/>
    </source>
</evidence>
<reference evidence="7" key="1">
    <citation type="journal article" date="2019" name="Int. J. Syst. Evol. Microbiol.">
        <title>The Global Catalogue of Microorganisms (GCM) 10K type strain sequencing project: providing services to taxonomists for standard genome sequencing and annotation.</title>
        <authorList>
            <consortium name="The Broad Institute Genomics Platform"/>
            <consortium name="The Broad Institute Genome Sequencing Center for Infectious Disease"/>
            <person name="Wu L."/>
            <person name="Ma J."/>
        </authorList>
    </citation>
    <scope>NUCLEOTIDE SEQUENCE [LARGE SCALE GENOMIC DNA]</scope>
    <source>
        <strain evidence="7">CCUG 48884</strain>
    </source>
</reference>
<sequence>MKDIVLAFGRAGRSLLRRDIFWHLVWPGVLATVLWSVLAVLLWTPVTEGVFGWVSGWAFVGSWLSASEAAAAVMLVLIKFAVALLLVPLIYVTAALLVATIALPLMLERIGRSDYADIEQRRGGSNLGSAWNSIVAGVLFLVALIVSLPFWLIPGVGLLASVVLTGWLNQRAFGYDALMLHADRDEMQRLRTDWRPQMLLVGGGSALLAYVPVINLVAPAFAGLAFVHYMLETLRKHRLQHGVTVLDAEPVARGSGSRELS</sequence>
<feature type="transmembrane region" description="Helical" evidence="5">
    <location>
        <begin position="56"/>
        <end position="78"/>
    </location>
</feature>
<accession>A0ABW3WJU6</accession>
<protein>
    <submittedName>
        <fullName evidence="6">EI24 domain-containing protein</fullName>
    </submittedName>
</protein>
<feature type="transmembrane region" description="Helical" evidence="5">
    <location>
        <begin position="127"/>
        <end position="146"/>
    </location>
</feature>
<keyword evidence="7" id="KW-1185">Reference proteome</keyword>
<feature type="transmembrane region" description="Helical" evidence="5">
    <location>
        <begin position="151"/>
        <end position="169"/>
    </location>
</feature>
<evidence type="ECO:0000313" key="7">
    <source>
        <dbReference type="Proteomes" id="UP001597158"/>
    </source>
</evidence>
<name>A0ABW3WJU6_9RHOO</name>
<keyword evidence="2 5" id="KW-0812">Transmembrane</keyword>
<dbReference type="InterPro" id="IPR059112">
    <property type="entry name" value="CysZ/EI24"/>
</dbReference>
<organism evidence="6 7">
    <name type="scientific">Thauera mechernichensis</name>
    <dbReference type="NCBI Taxonomy" id="82788"/>
    <lineage>
        <taxon>Bacteria</taxon>
        <taxon>Pseudomonadati</taxon>
        <taxon>Pseudomonadota</taxon>
        <taxon>Betaproteobacteria</taxon>
        <taxon>Rhodocyclales</taxon>
        <taxon>Zoogloeaceae</taxon>
        <taxon>Thauera</taxon>
    </lineage>
</organism>
<feature type="transmembrane region" description="Helical" evidence="5">
    <location>
        <begin position="20"/>
        <end position="44"/>
    </location>
</feature>
<proteinExistence type="predicted"/>
<dbReference type="Proteomes" id="UP001597158">
    <property type="component" value="Unassembled WGS sequence"/>
</dbReference>
<feature type="transmembrane region" description="Helical" evidence="5">
    <location>
        <begin position="207"/>
        <end position="231"/>
    </location>
</feature>
<feature type="transmembrane region" description="Helical" evidence="5">
    <location>
        <begin position="85"/>
        <end position="107"/>
    </location>
</feature>
<comment type="subcellular location">
    <subcellularLocation>
        <location evidence="1">Membrane</location>
        <topology evidence="1">Multi-pass membrane protein</topology>
    </subcellularLocation>
</comment>
<evidence type="ECO:0000256" key="3">
    <source>
        <dbReference type="ARBA" id="ARBA00022989"/>
    </source>
</evidence>
<dbReference type="RefSeq" id="WP_277829901.1">
    <property type="nucleotide sequence ID" value="NZ_JARQZE010000001.1"/>
</dbReference>
<evidence type="ECO:0000313" key="6">
    <source>
        <dbReference type="EMBL" id="MFD1265023.1"/>
    </source>
</evidence>
<evidence type="ECO:0000256" key="5">
    <source>
        <dbReference type="SAM" id="Phobius"/>
    </source>
</evidence>
<dbReference type="Pfam" id="PF07264">
    <property type="entry name" value="EI24"/>
    <property type="match status" value="1"/>
</dbReference>
<evidence type="ECO:0000256" key="1">
    <source>
        <dbReference type="ARBA" id="ARBA00004141"/>
    </source>
</evidence>